<accession>X1RX37</accession>
<reference evidence="1" key="1">
    <citation type="journal article" date="2014" name="Front. Microbiol.">
        <title>High frequency of phylogenetically diverse reductive dehalogenase-homologous genes in deep subseafloor sedimentary metagenomes.</title>
        <authorList>
            <person name="Kawai M."/>
            <person name="Futagami T."/>
            <person name="Toyoda A."/>
            <person name="Takaki Y."/>
            <person name="Nishi S."/>
            <person name="Hori S."/>
            <person name="Arai W."/>
            <person name="Tsubouchi T."/>
            <person name="Morono Y."/>
            <person name="Uchiyama I."/>
            <person name="Ito T."/>
            <person name="Fujiyama A."/>
            <person name="Inagaki F."/>
            <person name="Takami H."/>
        </authorList>
    </citation>
    <scope>NUCLEOTIDE SEQUENCE</scope>
    <source>
        <strain evidence="1">Expedition CK06-06</strain>
    </source>
</reference>
<sequence>MSNVKRKFKRIHKGNIKSPWVKSSCEDGCLVTSVYYDGKIGLTGIPDVTVSDDDLPLLDREIKEAFKRLPWKDMDALLKIADFIIDQGLVPSATTVKKD</sequence>
<gene>
    <name evidence="1" type="ORF">S12H4_09899</name>
</gene>
<dbReference type="EMBL" id="BARW01004114">
    <property type="protein sequence ID" value="GAI60064.1"/>
    <property type="molecule type" value="Genomic_DNA"/>
</dbReference>
<protein>
    <submittedName>
        <fullName evidence="1">Uncharacterized protein</fullName>
    </submittedName>
</protein>
<comment type="caution">
    <text evidence="1">The sequence shown here is derived from an EMBL/GenBank/DDBJ whole genome shotgun (WGS) entry which is preliminary data.</text>
</comment>
<dbReference type="AlphaFoldDB" id="X1RX37"/>
<evidence type="ECO:0000313" key="1">
    <source>
        <dbReference type="EMBL" id="GAI60064.1"/>
    </source>
</evidence>
<organism evidence="1">
    <name type="scientific">marine sediment metagenome</name>
    <dbReference type="NCBI Taxonomy" id="412755"/>
    <lineage>
        <taxon>unclassified sequences</taxon>
        <taxon>metagenomes</taxon>
        <taxon>ecological metagenomes</taxon>
    </lineage>
</organism>
<name>X1RX37_9ZZZZ</name>
<proteinExistence type="predicted"/>